<comment type="caution">
    <text evidence="1">The sequence shown here is derived from an EMBL/GenBank/DDBJ whole genome shotgun (WGS) entry which is preliminary data.</text>
</comment>
<name>X8JAV5_9AGAM</name>
<dbReference type="AlphaFoldDB" id="X8JAV5"/>
<dbReference type="EMBL" id="JATN01000319">
    <property type="protein sequence ID" value="EUC60744.1"/>
    <property type="molecule type" value="Genomic_DNA"/>
</dbReference>
<organism evidence="1 2">
    <name type="scientific">Rhizoctonia solani AG-3 Rhs1AP</name>
    <dbReference type="NCBI Taxonomy" id="1086054"/>
    <lineage>
        <taxon>Eukaryota</taxon>
        <taxon>Fungi</taxon>
        <taxon>Dikarya</taxon>
        <taxon>Basidiomycota</taxon>
        <taxon>Agaricomycotina</taxon>
        <taxon>Agaricomycetes</taxon>
        <taxon>Cantharellales</taxon>
        <taxon>Ceratobasidiaceae</taxon>
        <taxon>Rhizoctonia</taxon>
    </lineage>
</organism>
<dbReference type="Proteomes" id="UP000030108">
    <property type="component" value="Unassembled WGS sequence"/>
</dbReference>
<sequence>MLGKLPMTVDEAIDKYLEQSRHIFSKKKWIWKEGRY</sequence>
<dbReference type="OrthoDB" id="630895at2759"/>
<proteinExistence type="predicted"/>
<protein>
    <submittedName>
        <fullName evidence="1">Patatin-like phospholipase, putative</fullName>
    </submittedName>
</protein>
<reference evidence="2" key="1">
    <citation type="journal article" date="2014" name="Genome Announc.">
        <title>Draft genome sequence of the plant-pathogenic soil fungus Rhizoctonia solani anastomosis group 3 strain Rhs1AP.</title>
        <authorList>
            <person name="Cubeta M.A."/>
            <person name="Thomas E."/>
            <person name="Dean R.A."/>
            <person name="Jabaji S."/>
            <person name="Neate S.M."/>
            <person name="Tavantzis S."/>
            <person name="Toda T."/>
            <person name="Vilgalys R."/>
            <person name="Bharathan N."/>
            <person name="Fedorova-Abrams N."/>
            <person name="Pakala S.B."/>
            <person name="Pakala S.M."/>
            <person name="Zafar N."/>
            <person name="Joardar V."/>
            <person name="Losada L."/>
            <person name="Nierman W.C."/>
        </authorList>
    </citation>
    <scope>NUCLEOTIDE SEQUENCE [LARGE SCALE GENOMIC DNA]</scope>
    <source>
        <strain evidence="2">AG-3</strain>
    </source>
</reference>
<evidence type="ECO:0000313" key="1">
    <source>
        <dbReference type="EMBL" id="EUC60744.1"/>
    </source>
</evidence>
<gene>
    <name evidence="1" type="ORF">RSOL_362450</name>
</gene>
<evidence type="ECO:0000313" key="2">
    <source>
        <dbReference type="Proteomes" id="UP000030108"/>
    </source>
</evidence>
<accession>X8JAV5</accession>